<accession>A0A7X9IK81</accession>
<evidence type="ECO:0000256" key="12">
    <source>
        <dbReference type="SAM" id="Phobius"/>
    </source>
</evidence>
<evidence type="ECO:0000256" key="11">
    <source>
        <dbReference type="ARBA" id="ARBA00023284"/>
    </source>
</evidence>
<comment type="similarity">
    <text evidence="3">Belongs to the VKOR family.</text>
</comment>
<keyword evidence="4 12" id="KW-0812">Transmembrane</keyword>
<evidence type="ECO:0000259" key="13">
    <source>
        <dbReference type="SMART" id="SM00756"/>
    </source>
</evidence>
<evidence type="ECO:0000313" key="15">
    <source>
        <dbReference type="Proteomes" id="UP000524246"/>
    </source>
</evidence>
<sequence length="428" mass="47822">MEKKKKGYLFVICLALFIAVGLSALSLLHYVEFKFGLRYTPTFCNLNDRFNCDVVTQSDYSSILGIPIASYGLVFYSALFALAFISLAKNGSVEAGIINRALLLGAIFAGIFSVYLFLVSELIIGVLCPTCMGLYLCNAIFLYCAYKVQEGGLLKSLRVSLVEAFGVFPKEVFNSWRKKGFFYEHRWLLLICITIAVLVLLVPLLMTFITSTRTEYGLGRESVQKYVRQWNSESSVSFLFEQEGINRDYSKGNPFAAVTIVEFSDFECPTCHAMNFDLEELLSDFGDRVRFVFKNFPLDRFCNPLVRDDRKTNSCFLAQLARCAGEQGKFWDAVDYLMGSANLAQSSVDDLFLSTFCGAIDLEQVAIKECLDSGRHMGKVKSDIEEGIARGVGGTPTIYVNGKKIPVLDRGVMREILKTAVVELSAKE</sequence>
<organism evidence="14 15">
    <name type="scientific">SAR324 cluster bacterium</name>
    <dbReference type="NCBI Taxonomy" id="2024889"/>
    <lineage>
        <taxon>Bacteria</taxon>
        <taxon>Deltaproteobacteria</taxon>
        <taxon>SAR324 cluster</taxon>
    </lineage>
</organism>
<dbReference type="GO" id="GO:0016491">
    <property type="term" value="F:oxidoreductase activity"/>
    <property type="evidence" value="ECO:0007669"/>
    <property type="project" value="UniProtKB-KW"/>
</dbReference>
<feature type="transmembrane region" description="Helical" evidence="12">
    <location>
        <begin position="97"/>
        <end position="117"/>
    </location>
</feature>
<evidence type="ECO:0000256" key="4">
    <source>
        <dbReference type="ARBA" id="ARBA00022692"/>
    </source>
</evidence>
<dbReference type="SUPFAM" id="SSF52833">
    <property type="entry name" value="Thioredoxin-like"/>
    <property type="match status" value="1"/>
</dbReference>
<feature type="domain" description="Vitamin K epoxide reductase" evidence="13">
    <location>
        <begin position="7"/>
        <end position="148"/>
    </location>
</feature>
<dbReference type="Gene3D" id="3.40.30.10">
    <property type="entry name" value="Glutaredoxin"/>
    <property type="match status" value="1"/>
</dbReference>
<evidence type="ECO:0000256" key="9">
    <source>
        <dbReference type="ARBA" id="ARBA00023136"/>
    </source>
</evidence>
<dbReference type="EMBL" id="JAAZON010000307">
    <property type="protein sequence ID" value="NMC62907.1"/>
    <property type="molecule type" value="Genomic_DNA"/>
</dbReference>
<keyword evidence="11" id="KW-0676">Redox-active center</keyword>
<evidence type="ECO:0000256" key="1">
    <source>
        <dbReference type="ARBA" id="ARBA00004141"/>
    </source>
</evidence>
<evidence type="ECO:0000256" key="7">
    <source>
        <dbReference type="ARBA" id="ARBA00022989"/>
    </source>
</evidence>
<dbReference type="CDD" id="cd12920">
    <property type="entry name" value="VKOR_3"/>
    <property type="match status" value="1"/>
</dbReference>
<reference evidence="14 15" key="1">
    <citation type="journal article" date="2020" name="Biotechnol. Biofuels">
        <title>New insights from the biogas microbiome by comprehensive genome-resolved metagenomics of nearly 1600 species originating from multiple anaerobic digesters.</title>
        <authorList>
            <person name="Campanaro S."/>
            <person name="Treu L."/>
            <person name="Rodriguez-R L.M."/>
            <person name="Kovalovszki A."/>
            <person name="Ziels R.M."/>
            <person name="Maus I."/>
            <person name="Zhu X."/>
            <person name="Kougias P.G."/>
            <person name="Basile A."/>
            <person name="Luo G."/>
            <person name="Schluter A."/>
            <person name="Konstantinidis K.T."/>
            <person name="Angelidaki I."/>
        </authorList>
    </citation>
    <scope>NUCLEOTIDE SEQUENCE [LARGE SCALE GENOMIC DNA]</scope>
    <source>
        <strain evidence="14">AS27yjCOA_65</strain>
    </source>
</reference>
<evidence type="ECO:0000256" key="8">
    <source>
        <dbReference type="ARBA" id="ARBA00023002"/>
    </source>
</evidence>
<protein>
    <submittedName>
        <fullName evidence="14">Thioredoxin domain-containing protein</fullName>
    </submittedName>
</protein>
<feature type="transmembrane region" description="Helical" evidence="12">
    <location>
        <begin position="187"/>
        <end position="209"/>
    </location>
</feature>
<keyword evidence="9 12" id="KW-0472">Membrane</keyword>
<comment type="similarity">
    <text evidence="2">Belongs to the thioredoxin family. DsbA subfamily.</text>
</comment>
<evidence type="ECO:0000256" key="2">
    <source>
        <dbReference type="ARBA" id="ARBA00005791"/>
    </source>
</evidence>
<dbReference type="InterPro" id="IPR038354">
    <property type="entry name" value="VKOR_sf"/>
</dbReference>
<dbReference type="CDD" id="cd02972">
    <property type="entry name" value="DsbA_family"/>
    <property type="match status" value="1"/>
</dbReference>
<proteinExistence type="inferred from homology"/>
<comment type="caution">
    <text evidence="14">The sequence shown here is derived from an EMBL/GenBank/DDBJ whole genome shotgun (WGS) entry which is preliminary data.</text>
</comment>
<evidence type="ECO:0000256" key="10">
    <source>
        <dbReference type="ARBA" id="ARBA00023157"/>
    </source>
</evidence>
<keyword evidence="5" id="KW-0874">Quinone</keyword>
<keyword evidence="6" id="KW-0732">Signal</keyword>
<feature type="transmembrane region" description="Helical" evidence="12">
    <location>
        <begin position="63"/>
        <end position="85"/>
    </location>
</feature>
<keyword evidence="10" id="KW-1015">Disulfide bond</keyword>
<comment type="subcellular location">
    <subcellularLocation>
        <location evidence="1">Membrane</location>
        <topology evidence="1">Multi-pass membrane protein</topology>
    </subcellularLocation>
</comment>
<dbReference type="Proteomes" id="UP000524246">
    <property type="component" value="Unassembled WGS sequence"/>
</dbReference>
<dbReference type="InterPro" id="IPR012336">
    <property type="entry name" value="Thioredoxin-like_fold"/>
</dbReference>
<dbReference type="Gene3D" id="1.20.1440.130">
    <property type="entry name" value="VKOR domain"/>
    <property type="match status" value="1"/>
</dbReference>
<feature type="transmembrane region" description="Helical" evidence="12">
    <location>
        <begin position="7"/>
        <end position="31"/>
    </location>
</feature>
<dbReference type="SMART" id="SM00756">
    <property type="entry name" value="VKc"/>
    <property type="match status" value="1"/>
</dbReference>
<gene>
    <name evidence="14" type="ORF">GYA55_07020</name>
</gene>
<evidence type="ECO:0000256" key="6">
    <source>
        <dbReference type="ARBA" id="ARBA00022729"/>
    </source>
</evidence>
<dbReference type="GO" id="GO:0016020">
    <property type="term" value="C:membrane"/>
    <property type="evidence" value="ECO:0007669"/>
    <property type="project" value="UniProtKB-SubCell"/>
</dbReference>
<dbReference type="Pfam" id="PF13462">
    <property type="entry name" value="Thioredoxin_4"/>
    <property type="match status" value="1"/>
</dbReference>
<keyword evidence="8" id="KW-0560">Oxidoreductase</keyword>
<evidence type="ECO:0000313" key="14">
    <source>
        <dbReference type="EMBL" id="NMC62907.1"/>
    </source>
</evidence>
<evidence type="ECO:0000256" key="3">
    <source>
        <dbReference type="ARBA" id="ARBA00006214"/>
    </source>
</evidence>
<keyword evidence="7 12" id="KW-1133">Transmembrane helix</keyword>
<dbReference type="AlphaFoldDB" id="A0A7X9IK81"/>
<evidence type="ECO:0000256" key="5">
    <source>
        <dbReference type="ARBA" id="ARBA00022719"/>
    </source>
</evidence>
<dbReference type="PANTHER" id="PTHR13887:SF14">
    <property type="entry name" value="DISULFIDE BOND FORMATION PROTEIN D"/>
    <property type="match status" value="1"/>
</dbReference>
<feature type="transmembrane region" description="Helical" evidence="12">
    <location>
        <begin position="123"/>
        <end position="146"/>
    </location>
</feature>
<dbReference type="Pfam" id="PF07884">
    <property type="entry name" value="VKOR"/>
    <property type="match status" value="1"/>
</dbReference>
<dbReference type="InterPro" id="IPR012932">
    <property type="entry name" value="VKOR"/>
</dbReference>
<dbReference type="PANTHER" id="PTHR13887">
    <property type="entry name" value="GLUTATHIONE S-TRANSFERASE KAPPA"/>
    <property type="match status" value="1"/>
</dbReference>
<dbReference type="InterPro" id="IPR036249">
    <property type="entry name" value="Thioredoxin-like_sf"/>
</dbReference>
<name>A0A7X9IK81_9DELT</name>
<dbReference type="GO" id="GO:0048038">
    <property type="term" value="F:quinone binding"/>
    <property type="evidence" value="ECO:0007669"/>
    <property type="project" value="UniProtKB-KW"/>
</dbReference>